<sequence>MKTKRSWPPEGFRSPIEFRDCSMDKLVQLNKSKQIEANNIHLKFGELFSEQLNNKIASNYHHIDNQGNDAFYMRMESNKDISYTTGDYSERPSSNSSYVENTINTTIEGSKVKTAQQYIEELREELAKAQAELELELGGLNQQKQESEPVQEQINPSNNSMDPSRQSIKEEEKEQDLNKNDSNPTIGQLIAAAIHSKRNQPPKSTNFPLKNALSESIPEQCIKMQALVSQIASPSSLTKEELAKKTNEFKNSAIKLGQSIMSEVKQGLFMNDNNKLAHMEKLKKDLECVQPLLDHINKKAPELNKLFEKSGIDLNADSISTKLKDITNQVKQSLSTMITALSRNGSEIGMKL</sequence>
<name>A0ABY0I614_9GAMM</name>
<keyword evidence="3" id="KW-1185">Reference proteome</keyword>
<dbReference type="Proteomes" id="UP000294166">
    <property type="component" value="Unassembled WGS sequence"/>
</dbReference>
<comment type="caution">
    <text evidence="2">The sequence shown here is derived from an EMBL/GenBank/DDBJ whole genome shotgun (WGS) entry which is preliminary data.</text>
</comment>
<dbReference type="RefSeq" id="WP_130066607.1">
    <property type="nucleotide sequence ID" value="NZ_SEZN01000021.1"/>
</dbReference>
<evidence type="ECO:0000313" key="3">
    <source>
        <dbReference type="Proteomes" id="UP000294166"/>
    </source>
</evidence>
<reference evidence="2 3" key="1">
    <citation type="submission" date="2019-02" db="EMBL/GenBank/DDBJ databases">
        <title>Genome sequences of Aliivibrio finisterrensis strains from farmed Atlantic salmon.</title>
        <authorList>
            <person name="Bowman J.P."/>
        </authorList>
    </citation>
    <scope>NUCLEOTIDE SEQUENCE [LARGE SCALE GENOMIC DNA]</scope>
    <source>
        <strain evidence="2 3">A21</strain>
    </source>
</reference>
<evidence type="ECO:0000313" key="2">
    <source>
        <dbReference type="EMBL" id="RYU63837.1"/>
    </source>
</evidence>
<feature type="compositionally biased region" description="Basic and acidic residues" evidence="1">
    <location>
        <begin position="167"/>
        <end position="179"/>
    </location>
</feature>
<accession>A0ABY0I614</accession>
<proteinExistence type="predicted"/>
<evidence type="ECO:0000256" key="1">
    <source>
        <dbReference type="SAM" id="MobiDB-lite"/>
    </source>
</evidence>
<feature type="region of interest" description="Disordered" evidence="1">
    <location>
        <begin position="140"/>
        <end position="184"/>
    </location>
</feature>
<feature type="compositionally biased region" description="Polar residues" evidence="1">
    <location>
        <begin position="148"/>
        <end position="166"/>
    </location>
</feature>
<dbReference type="EMBL" id="SEZN01000021">
    <property type="protein sequence ID" value="RYU63837.1"/>
    <property type="molecule type" value="Genomic_DNA"/>
</dbReference>
<organism evidence="2 3">
    <name type="scientific">Aliivibrio finisterrensis</name>
    <dbReference type="NCBI Taxonomy" id="511998"/>
    <lineage>
        <taxon>Bacteria</taxon>
        <taxon>Pseudomonadati</taxon>
        <taxon>Pseudomonadota</taxon>
        <taxon>Gammaproteobacteria</taxon>
        <taxon>Vibrionales</taxon>
        <taxon>Vibrionaceae</taxon>
        <taxon>Aliivibrio</taxon>
    </lineage>
</organism>
<gene>
    <name evidence="2" type="ORF">ERW53_12420</name>
</gene>
<protein>
    <submittedName>
        <fullName evidence="2">Uncharacterized protein</fullName>
    </submittedName>
</protein>